<dbReference type="RefSeq" id="WP_161099882.1">
    <property type="nucleotide sequence ID" value="NZ_WWCW01000176.1"/>
</dbReference>
<evidence type="ECO:0000313" key="4">
    <source>
        <dbReference type="Proteomes" id="UP000470302"/>
    </source>
</evidence>
<dbReference type="EMBL" id="WWCW01000176">
    <property type="protein sequence ID" value="MYM91206.1"/>
    <property type="molecule type" value="Genomic_DNA"/>
</dbReference>
<feature type="signal peptide" evidence="1">
    <location>
        <begin position="1"/>
        <end position="22"/>
    </location>
</feature>
<dbReference type="Gene3D" id="3.50.4.10">
    <property type="entry name" value="Hepatocyte Growth Factor"/>
    <property type="match status" value="1"/>
</dbReference>
<evidence type="ECO:0000313" key="3">
    <source>
        <dbReference type="EMBL" id="MYM91206.1"/>
    </source>
</evidence>
<organism evidence="3 4">
    <name type="scientific">Duganella vulcania</name>
    <dbReference type="NCBI Taxonomy" id="2692166"/>
    <lineage>
        <taxon>Bacteria</taxon>
        <taxon>Pseudomonadati</taxon>
        <taxon>Pseudomonadota</taxon>
        <taxon>Betaproteobacteria</taxon>
        <taxon>Burkholderiales</taxon>
        <taxon>Oxalobacteraceae</taxon>
        <taxon>Telluria group</taxon>
        <taxon>Duganella</taxon>
    </lineage>
</organism>
<evidence type="ECO:0000256" key="1">
    <source>
        <dbReference type="SAM" id="SignalP"/>
    </source>
</evidence>
<feature type="domain" description="Apple" evidence="2">
    <location>
        <begin position="124"/>
        <end position="176"/>
    </location>
</feature>
<sequence>MKKPLSMLAALLALPCLCAAQGAEPWGVWANRMNPNLPWSDPCNIQYVISPVPARYDRQPEYVRVRVAANRNDADQFQRLFSPFFDDMPDKVVKLGRCHGGGAGTDGGPGGGGGGSIQRLQTGINRYGGDYNDAWSEPGGGDAGSCAARCEQDAQCRSFSWVRPGVQGRVSRCWLKRTVPQASNNDCCVSGVKSSD</sequence>
<dbReference type="Proteomes" id="UP000470302">
    <property type="component" value="Unassembled WGS sequence"/>
</dbReference>
<protein>
    <recommendedName>
        <fullName evidence="2">Apple domain-containing protein</fullName>
    </recommendedName>
</protein>
<feature type="chain" id="PRO_5032817039" description="Apple domain-containing protein" evidence="1">
    <location>
        <begin position="23"/>
        <end position="196"/>
    </location>
</feature>
<proteinExistence type="predicted"/>
<gene>
    <name evidence="3" type="ORF">GTP91_29030</name>
</gene>
<evidence type="ECO:0000259" key="2">
    <source>
        <dbReference type="Pfam" id="PF14295"/>
    </source>
</evidence>
<accession>A0A845GDE8</accession>
<reference evidence="3 4" key="1">
    <citation type="submission" date="2020-01" db="EMBL/GenBank/DDBJ databases">
        <title>Novel species isolated from a subtropical stream in China.</title>
        <authorList>
            <person name="Lu H."/>
        </authorList>
    </citation>
    <scope>NUCLEOTIDE SEQUENCE [LARGE SCALE GENOMIC DNA]</scope>
    <source>
        <strain evidence="3 4">FT82W</strain>
    </source>
</reference>
<dbReference type="AlphaFoldDB" id="A0A845GDE8"/>
<dbReference type="Pfam" id="PF14295">
    <property type="entry name" value="PAN_4"/>
    <property type="match status" value="1"/>
</dbReference>
<keyword evidence="1" id="KW-0732">Signal</keyword>
<dbReference type="InterPro" id="IPR003609">
    <property type="entry name" value="Pan_app"/>
</dbReference>
<name>A0A845GDE8_9BURK</name>
<comment type="caution">
    <text evidence="3">The sequence shown here is derived from an EMBL/GenBank/DDBJ whole genome shotgun (WGS) entry which is preliminary data.</text>
</comment>